<feature type="binding site" evidence="4">
    <location>
        <position position="7"/>
    </location>
    <ligand>
        <name>a divalent metal cation</name>
        <dbReference type="ChEBI" id="CHEBI:60240"/>
        <label>1</label>
    </ligand>
</feature>
<comment type="similarity">
    <text evidence="1">Belongs to the metallo-dependent hydrolases superfamily. TatD-type hydrolase family.</text>
</comment>
<reference evidence="5 6" key="1">
    <citation type="submission" date="2019-08" db="EMBL/GenBank/DDBJ databases">
        <title>In-depth cultivation of the pig gut microbiome towards novel bacterial diversity and tailored functional studies.</title>
        <authorList>
            <person name="Wylensek D."/>
            <person name="Hitch T.C.A."/>
            <person name="Clavel T."/>
        </authorList>
    </citation>
    <scope>NUCLEOTIDE SEQUENCE [LARGE SCALE GENOMIC DNA]</scope>
    <source>
        <strain evidence="5 6">Oil-RF-744-WCA-WT-10</strain>
    </source>
</reference>
<name>A0A6L5XAS6_9BACT</name>
<evidence type="ECO:0000313" key="6">
    <source>
        <dbReference type="Proteomes" id="UP000483362"/>
    </source>
</evidence>
<dbReference type="PANTHER" id="PTHR46124:SF4">
    <property type="entry name" value="HYDROLASE TATD"/>
    <property type="match status" value="1"/>
</dbReference>
<dbReference type="GO" id="GO:0005829">
    <property type="term" value="C:cytosol"/>
    <property type="evidence" value="ECO:0007669"/>
    <property type="project" value="TreeGrafter"/>
</dbReference>
<dbReference type="GO" id="GO:0046872">
    <property type="term" value="F:metal ion binding"/>
    <property type="evidence" value="ECO:0007669"/>
    <property type="project" value="UniProtKB-KW"/>
</dbReference>
<dbReference type="SUPFAM" id="SSF51556">
    <property type="entry name" value="Metallo-dependent hydrolases"/>
    <property type="match status" value="1"/>
</dbReference>
<accession>A0A6L5XAS6</accession>
<feature type="binding site" evidence="4">
    <location>
        <position position="5"/>
    </location>
    <ligand>
        <name>a divalent metal cation</name>
        <dbReference type="ChEBI" id="CHEBI:60240"/>
        <label>1</label>
    </ligand>
</feature>
<gene>
    <name evidence="5" type="ORF">FYJ29_00755</name>
</gene>
<dbReference type="EMBL" id="VULT01000001">
    <property type="protein sequence ID" value="MSS16308.1"/>
    <property type="molecule type" value="Genomic_DNA"/>
</dbReference>
<keyword evidence="2 4" id="KW-0479">Metal-binding</keyword>
<feature type="binding site" evidence="4">
    <location>
        <position position="206"/>
    </location>
    <ligand>
        <name>a divalent metal cation</name>
        <dbReference type="ChEBI" id="CHEBI:60240"/>
        <label>1</label>
    </ligand>
</feature>
<feature type="binding site" evidence="4">
    <location>
        <position position="156"/>
    </location>
    <ligand>
        <name>a divalent metal cation</name>
        <dbReference type="ChEBI" id="CHEBI:60240"/>
        <label>2</label>
    </ligand>
</feature>
<dbReference type="GO" id="GO:0016788">
    <property type="term" value="F:hydrolase activity, acting on ester bonds"/>
    <property type="evidence" value="ECO:0007669"/>
    <property type="project" value="InterPro"/>
</dbReference>
<dbReference type="PANTHER" id="PTHR46124">
    <property type="entry name" value="D-AMINOACYL-TRNA DEACYLASE"/>
    <property type="match status" value="1"/>
</dbReference>
<evidence type="ECO:0000256" key="1">
    <source>
        <dbReference type="ARBA" id="ARBA00009275"/>
    </source>
</evidence>
<dbReference type="RefSeq" id="WP_154327906.1">
    <property type="nucleotide sequence ID" value="NZ_CP045696.1"/>
</dbReference>
<organism evidence="5 6">
    <name type="scientific">Sodaliphilus pleomorphus</name>
    <dbReference type="NCBI Taxonomy" id="2606626"/>
    <lineage>
        <taxon>Bacteria</taxon>
        <taxon>Pseudomonadati</taxon>
        <taxon>Bacteroidota</taxon>
        <taxon>Bacteroidia</taxon>
        <taxon>Bacteroidales</taxon>
        <taxon>Muribaculaceae</taxon>
        <taxon>Sodaliphilus</taxon>
    </lineage>
</organism>
<evidence type="ECO:0000256" key="4">
    <source>
        <dbReference type="PIRSR" id="PIRSR005902-1"/>
    </source>
</evidence>
<dbReference type="Proteomes" id="UP000483362">
    <property type="component" value="Unassembled WGS sequence"/>
</dbReference>
<dbReference type="InterPro" id="IPR032466">
    <property type="entry name" value="Metal_Hydrolase"/>
</dbReference>
<dbReference type="Pfam" id="PF01026">
    <property type="entry name" value="TatD_DNase"/>
    <property type="match status" value="1"/>
</dbReference>
<sequence length="270" mass="30196">MIDSHSHIYSAEFDADRDQVVRRAREAGVTHVILPNENLASLERLAAMHERWPGYVSMTIGLHPEEIGPDYEHELEAMHRKLLAAAACRYVAVGEIGIDLYWDASRRDEQMQALDTQLHWCKEAGIPFIMHCRKGLDECLAVLDNFGEPLPRGVFHSFTGTAAQVEAVRRRGDFYFGVNGIVTFKKSDVPALLPVIGLERILLETDSPYLAPVPKRGTRNESCNIPLVAACVARHLGVSVDEVERATDAGVRDLFFNRREVPHYAGGHDD</sequence>
<protein>
    <submittedName>
        <fullName evidence="5">TatD family deoxyribonuclease</fullName>
    </submittedName>
</protein>
<feature type="binding site" evidence="4">
    <location>
        <position position="131"/>
    </location>
    <ligand>
        <name>a divalent metal cation</name>
        <dbReference type="ChEBI" id="CHEBI:60240"/>
        <label>2</label>
    </ligand>
</feature>
<evidence type="ECO:0000313" key="5">
    <source>
        <dbReference type="EMBL" id="MSS16308.1"/>
    </source>
</evidence>
<keyword evidence="6" id="KW-1185">Reference proteome</keyword>
<dbReference type="PIRSF" id="PIRSF005902">
    <property type="entry name" value="DNase_TatD"/>
    <property type="match status" value="1"/>
</dbReference>
<evidence type="ECO:0000256" key="2">
    <source>
        <dbReference type="ARBA" id="ARBA00022723"/>
    </source>
</evidence>
<dbReference type="Gene3D" id="3.20.20.140">
    <property type="entry name" value="Metal-dependent hydrolases"/>
    <property type="match status" value="1"/>
</dbReference>
<dbReference type="AlphaFoldDB" id="A0A6L5XAS6"/>
<dbReference type="InterPro" id="IPR001130">
    <property type="entry name" value="TatD-like"/>
</dbReference>
<keyword evidence="3" id="KW-0378">Hydrolase</keyword>
<comment type="caution">
    <text evidence="5">The sequence shown here is derived from an EMBL/GenBank/DDBJ whole genome shotgun (WGS) entry which is preliminary data.</text>
</comment>
<evidence type="ECO:0000256" key="3">
    <source>
        <dbReference type="ARBA" id="ARBA00022801"/>
    </source>
</evidence>
<dbReference type="FunFam" id="3.20.20.140:FF:000005">
    <property type="entry name" value="TatD family hydrolase"/>
    <property type="match status" value="1"/>
</dbReference>
<dbReference type="CDD" id="cd01310">
    <property type="entry name" value="TatD_DNAse"/>
    <property type="match status" value="1"/>
</dbReference>
<proteinExistence type="inferred from homology"/>
<feature type="binding site" evidence="4">
    <location>
        <position position="95"/>
    </location>
    <ligand>
        <name>a divalent metal cation</name>
        <dbReference type="ChEBI" id="CHEBI:60240"/>
        <label>1</label>
    </ligand>
</feature>